<comment type="function">
    <text evidence="7">Supplies the nucleotide substrate for thymidylate synthetase.</text>
</comment>
<keyword evidence="3" id="KW-0479">Metal-binding</keyword>
<dbReference type="GO" id="GO:0004132">
    <property type="term" value="F:dCMP deaminase activity"/>
    <property type="evidence" value="ECO:0007669"/>
    <property type="project" value="UniProtKB-EC"/>
</dbReference>
<dbReference type="PANTHER" id="PTHR11086:SF18">
    <property type="entry name" value="DEOXYCYTIDYLATE DEAMINASE"/>
    <property type="match status" value="1"/>
</dbReference>
<gene>
    <name evidence="13" type="ORF">AFUS01_LOCUS30862</name>
</gene>
<name>A0A8J2KVB5_9HEXA</name>
<evidence type="ECO:0000256" key="4">
    <source>
        <dbReference type="ARBA" id="ARBA00022727"/>
    </source>
</evidence>
<evidence type="ECO:0000256" key="10">
    <source>
        <dbReference type="ARBA" id="ARBA00052978"/>
    </source>
</evidence>
<comment type="caution">
    <text evidence="13">The sequence shown here is derived from an EMBL/GenBank/DDBJ whole genome shotgun (WGS) entry which is preliminary data.</text>
</comment>
<protein>
    <recommendedName>
        <fullName evidence="11">Probable deoxycytidylate deaminase</fullName>
        <ecNumber evidence="8">3.5.4.12</ecNumber>
    </recommendedName>
    <alternativeName>
        <fullName evidence="9">dCMP deaminase</fullName>
    </alternativeName>
</protein>
<evidence type="ECO:0000256" key="5">
    <source>
        <dbReference type="ARBA" id="ARBA00022801"/>
    </source>
</evidence>
<evidence type="ECO:0000256" key="11">
    <source>
        <dbReference type="ARBA" id="ARBA00071625"/>
    </source>
</evidence>
<dbReference type="InterPro" id="IPR035105">
    <property type="entry name" value="Deoxycytidylate_deaminase_dom"/>
</dbReference>
<evidence type="ECO:0000313" key="13">
    <source>
        <dbReference type="EMBL" id="CAG7820472.1"/>
    </source>
</evidence>
<keyword evidence="4" id="KW-0545">Nucleotide biosynthesis</keyword>
<sequence>MSNGVKNGDMEAFSGKDVSKKREDYLNWPDYFMAVAFLSAMRSKDPCSQVGACIVNAQNKVVGIGYNGMPFGCSDDDFPWGKESDSKVENKYFYVCHAEMNAILNKIVGELRGCHIYVAMFPCNECAKLIIQSGISEVYYFSNKNWNKDECIATRKMFDAAGIKYTQYIPTRRQIVIDFDTIDWNKVSQAQDPPTPKKKRTSS</sequence>
<keyword evidence="14" id="KW-1185">Reference proteome</keyword>
<evidence type="ECO:0000256" key="3">
    <source>
        <dbReference type="ARBA" id="ARBA00022723"/>
    </source>
</evidence>
<dbReference type="InterPro" id="IPR016192">
    <property type="entry name" value="APOBEC/CMP_deaminase_Zn-bd"/>
</dbReference>
<accession>A0A8J2KVB5</accession>
<dbReference type="GO" id="GO:0008270">
    <property type="term" value="F:zinc ion binding"/>
    <property type="evidence" value="ECO:0007669"/>
    <property type="project" value="InterPro"/>
</dbReference>
<dbReference type="EC" id="3.5.4.12" evidence="8"/>
<dbReference type="Proteomes" id="UP000708208">
    <property type="component" value="Unassembled WGS sequence"/>
</dbReference>
<dbReference type="InterPro" id="IPR015517">
    <property type="entry name" value="dCMP_deaminase-rel"/>
</dbReference>
<feature type="domain" description="CMP/dCMP-type deaminase" evidence="12">
    <location>
        <begin position="27"/>
        <end position="165"/>
    </location>
</feature>
<reference evidence="13" key="1">
    <citation type="submission" date="2021-06" db="EMBL/GenBank/DDBJ databases">
        <authorList>
            <person name="Hodson N. C."/>
            <person name="Mongue J. A."/>
            <person name="Jaron S. K."/>
        </authorList>
    </citation>
    <scope>NUCLEOTIDE SEQUENCE</scope>
</reference>
<dbReference type="PROSITE" id="PS51747">
    <property type="entry name" value="CYT_DCMP_DEAMINASES_2"/>
    <property type="match status" value="1"/>
</dbReference>
<proteinExistence type="inferred from homology"/>
<evidence type="ECO:0000256" key="2">
    <source>
        <dbReference type="ARBA" id="ARBA00006576"/>
    </source>
</evidence>
<evidence type="ECO:0000313" key="14">
    <source>
        <dbReference type="Proteomes" id="UP000708208"/>
    </source>
</evidence>
<evidence type="ECO:0000256" key="6">
    <source>
        <dbReference type="ARBA" id="ARBA00022833"/>
    </source>
</evidence>
<dbReference type="FunFam" id="3.40.140.10:FF:000021">
    <property type="entry name" value="Deoxycytidylate deaminase"/>
    <property type="match status" value="1"/>
</dbReference>
<dbReference type="PROSITE" id="PS00903">
    <property type="entry name" value="CYT_DCMP_DEAMINASES_1"/>
    <property type="match status" value="1"/>
</dbReference>
<evidence type="ECO:0000256" key="9">
    <source>
        <dbReference type="ARBA" id="ARBA00041763"/>
    </source>
</evidence>
<dbReference type="Pfam" id="PF00383">
    <property type="entry name" value="dCMP_cyt_deam_1"/>
    <property type="match status" value="1"/>
</dbReference>
<dbReference type="GO" id="GO:0005737">
    <property type="term" value="C:cytoplasm"/>
    <property type="evidence" value="ECO:0007669"/>
    <property type="project" value="TreeGrafter"/>
</dbReference>
<organism evidence="13 14">
    <name type="scientific">Allacma fusca</name>
    <dbReference type="NCBI Taxonomy" id="39272"/>
    <lineage>
        <taxon>Eukaryota</taxon>
        <taxon>Metazoa</taxon>
        <taxon>Ecdysozoa</taxon>
        <taxon>Arthropoda</taxon>
        <taxon>Hexapoda</taxon>
        <taxon>Collembola</taxon>
        <taxon>Symphypleona</taxon>
        <taxon>Sminthuridae</taxon>
        <taxon>Allacma</taxon>
    </lineage>
</organism>
<keyword evidence="5" id="KW-0378">Hydrolase</keyword>
<evidence type="ECO:0000256" key="7">
    <source>
        <dbReference type="ARBA" id="ARBA00037036"/>
    </source>
</evidence>
<comment type="cofactor">
    <cofactor evidence="1">
        <name>Zn(2+)</name>
        <dbReference type="ChEBI" id="CHEBI:29105"/>
    </cofactor>
</comment>
<keyword evidence="6" id="KW-0862">Zinc</keyword>
<dbReference type="InterPro" id="IPR002125">
    <property type="entry name" value="CMP_dCMP_dom"/>
</dbReference>
<dbReference type="CDD" id="cd01286">
    <property type="entry name" value="deoxycytidylate_deaminase"/>
    <property type="match status" value="1"/>
</dbReference>
<evidence type="ECO:0000259" key="12">
    <source>
        <dbReference type="PROSITE" id="PS51747"/>
    </source>
</evidence>
<evidence type="ECO:0000256" key="1">
    <source>
        <dbReference type="ARBA" id="ARBA00001947"/>
    </source>
</evidence>
<dbReference type="OrthoDB" id="6710946at2759"/>
<dbReference type="AlphaFoldDB" id="A0A8J2KVB5"/>
<comment type="similarity">
    <text evidence="2">Belongs to the cytidine and deoxycytidylate deaminase family.</text>
</comment>
<dbReference type="PANTHER" id="PTHR11086">
    <property type="entry name" value="DEOXYCYTIDYLATE DEAMINASE-RELATED"/>
    <property type="match status" value="1"/>
</dbReference>
<dbReference type="GO" id="GO:0009165">
    <property type="term" value="P:nucleotide biosynthetic process"/>
    <property type="evidence" value="ECO:0007669"/>
    <property type="project" value="UniProtKB-KW"/>
</dbReference>
<dbReference type="EMBL" id="CAJVCH010479404">
    <property type="protein sequence ID" value="CAG7820472.1"/>
    <property type="molecule type" value="Genomic_DNA"/>
</dbReference>
<comment type="catalytic activity">
    <reaction evidence="10">
        <text>dCMP + H2O + H(+) = dUMP + NH4(+)</text>
        <dbReference type="Rhea" id="RHEA:22924"/>
        <dbReference type="ChEBI" id="CHEBI:15377"/>
        <dbReference type="ChEBI" id="CHEBI:15378"/>
        <dbReference type="ChEBI" id="CHEBI:28938"/>
        <dbReference type="ChEBI" id="CHEBI:57566"/>
        <dbReference type="ChEBI" id="CHEBI:246422"/>
        <dbReference type="EC" id="3.5.4.12"/>
    </reaction>
</comment>
<evidence type="ECO:0000256" key="8">
    <source>
        <dbReference type="ARBA" id="ARBA00038938"/>
    </source>
</evidence>